<dbReference type="AlphaFoldDB" id="A0A1G2QV50"/>
<evidence type="ECO:0000256" key="7">
    <source>
        <dbReference type="ARBA" id="ARBA00022989"/>
    </source>
</evidence>
<reference evidence="14 15" key="1">
    <citation type="journal article" date="2016" name="Nat. Commun.">
        <title>Thousands of microbial genomes shed light on interconnected biogeochemical processes in an aquifer system.</title>
        <authorList>
            <person name="Anantharaman K."/>
            <person name="Brown C.T."/>
            <person name="Hug L.A."/>
            <person name="Sharon I."/>
            <person name="Castelle C.J."/>
            <person name="Probst A.J."/>
            <person name="Thomas B.C."/>
            <person name="Singh A."/>
            <person name="Wilkins M.J."/>
            <person name="Karaoz U."/>
            <person name="Brodie E.L."/>
            <person name="Williams K.H."/>
            <person name="Hubbard S.S."/>
            <person name="Banfield J.F."/>
        </authorList>
    </citation>
    <scope>NUCLEOTIDE SEQUENCE [LARGE SCALE GENOMIC DNA]</scope>
</reference>
<dbReference type="InterPro" id="IPR004513">
    <property type="entry name" value="FtsX"/>
</dbReference>
<evidence type="ECO:0000259" key="12">
    <source>
        <dbReference type="Pfam" id="PF02687"/>
    </source>
</evidence>
<dbReference type="PANTHER" id="PTHR47755:SF1">
    <property type="entry name" value="CELL DIVISION PROTEIN FTSX"/>
    <property type="match status" value="1"/>
</dbReference>
<accession>A0A1G2QV50</accession>
<evidence type="ECO:0000256" key="1">
    <source>
        <dbReference type="ARBA" id="ARBA00004651"/>
    </source>
</evidence>
<evidence type="ECO:0000259" key="13">
    <source>
        <dbReference type="Pfam" id="PF18075"/>
    </source>
</evidence>
<dbReference type="InterPro" id="IPR040690">
    <property type="entry name" value="FtsX_ECD"/>
</dbReference>
<keyword evidence="8 10" id="KW-0472">Membrane</keyword>
<dbReference type="Proteomes" id="UP000178170">
    <property type="component" value="Unassembled WGS sequence"/>
</dbReference>
<dbReference type="GO" id="GO:0005886">
    <property type="term" value="C:plasma membrane"/>
    <property type="evidence" value="ECO:0007669"/>
    <property type="project" value="UniProtKB-SubCell"/>
</dbReference>
<proteinExistence type="inferred from homology"/>
<evidence type="ECO:0000313" key="15">
    <source>
        <dbReference type="Proteomes" id="UP000178170"/>
    </source>
</evidence>
<feature type="transmembrane region" description="Helical" evidence="11">
    <location>
        <begin position="168"/>
        <end position="195"/>
    </location>
</feature>
<organism evidence="14 15">
    <name type="scientific">Candidatus Wildermuthbacteria bacterium RIFCSPHIGHO2_01_FULL_48_27b</name>
    <dbReference type="NCBI Taxonomy" id="1802447"/>
    <lineage>
        <taxon>Bacteria</taxon>
        <taxon>Candidatus Wildermuthiibacteriota</taxon>
    </lineage>
</organism>
<dbReference type="Gene3D" id="3.30.70.3040">
    <property type="match status" value="1"/>
</dbReference>
<sequence>MLISFKRIFRSGFEKFSRDRSSTGAALVVMTVVLFAISSLAILQGMSAFLVERLQEGVDVSAYFRDSVSEEEIFKVRQQLLDLEEVKEVEYISKEEALRRFIETYRDKDAILAPLDALGRNPMLAHLNLKARNPAEYAQIADFLAGEAFASAIASIDFHDRAPVIERLFLITAGIRAGVVAISIALSAVAVLVAFNTIRLTIYNSKEEIEIMRLVGASSWFIRGPFLVQGALVGVAASALALLLLFVLSLAVRAQFQSFTEFDIFSFLISQFFMLLLLCLAVGIGLGVFSSAIAARRYLRV</sequence>
<dbReference type="EMBL" id="MHTS01000014">
    <property type="protein sequence ID" value="OHA64494.1"/>
    <property type="molecule type" value="Genomic_DNA"/>
</dbReference>
<evidence type="ECO:0000256" key="9">
    <source>
        <dbReference type="ARBA" id="ARBA00023306"/>
    </source>
</evidence>
<evidence type="ECO:0000256" key="3">
    <source>
        <dbReference type="ARBA" id="ARBA00021907"/>
    </source>
</evidence>
<evidence type="ECO:0000313" key="14">
    <source>
        <dbReference type="EMBL" id="OHA64494.1"/>
    </source>
</evidence>
<dbReference type="PANTHER" id="PTHR47755">
    <property type="entry name" value="CELL DIVISION PROTEIN FTSX"/>
    <property type="match status" value="1"/>
</dbReference>
<dbReference type="Pfam" id="PF18075">
    <property type="entry name" value="FtsX_ECD"/>
    <property type="match status" value="1"/>
</dbReference>
<gene>
    <name evidence="14" type="ORF">A2843_02270</name>
</gene>
<feature type="transmembrane region" description="Helical" evidence="11">
    <location>
        <begin position="21"/>
        <end position="43"/>
    </location>
</feature>
<keyword evidence="6 11" id="KW-0812">Transmembrane</keyword>
<keyword evidence="4 10" id="KW-1003">Cell membrane</keyword>
<dbReference type="PIRSF" id="PIRSF003097">
    <property type="entry name" value="FtsX"/>
    <property type="match status" value="1"/>
</dbReference>
<dbReference type="InterPro" id="IPR003838">
    <property type="entry name" value="ABC3_permease_C"/>
</dbReference>
<protein>
    <recommendedName>
        <fullName evidence="3 10">Cell division protein FtsX</fullName>
    </recommendedName>
</protein>
<dbReference type="GO" id="GO:0051301">
    <property type="term" value="P:cell division"/>
    <property type="evidence" value="ECO:0007669"/>
    <property type="project" value="UniProtKB-KW"/>
</dbReference>
<comment type="similarity">
    <text evidence="2 10">Belongs to the ABC-4 integral membrane protein family. FtsX subfamily.</text>
</comment>
<feature type="domain" description="FtsX extracellular" evidence="13">
    <location>
        <begin position="58"/>
        <end position="145"/>
    </location>
</feature>
<evidence type="ECO:0000256" key="8">
    <source>
        <dbReference type="ARBA" id="ARBA00023136"/>
    </source>
</evidence>
<name>A0A1G2QV50_9BACT</name>
<dbReference type="Pfam" id="PF02687">
    <property type="entry name" value="FtsX"/>
    <property type="match status" value="1"/>
</dbReference>
<evidence type="ECO:0000256" key="4">
    <source>
        <dbReference type="ARBA" id="ARBA00022475"/>
    </source>
</evidence>
<keyword evidence="5 10" id="KW-0132">Cell division</keyword>
<feature type="transmembrane region" description="Helical" evidence="11">
    <location>
        <begin position="226"/>
        <end position="252"/>
    </location>
</feature>
<comment type="subcellular location">
    <subcellularLocation>
        <location evidence="1">Cell membrane</location>
        <topology evidence="1">Multi-pass membrane protein</topology>
    </subcellularLocation>
</comment>
<keyword evidence="7 11" id="KW-1133">Transmembrane helix</keyword>
<evidence type="ECO:0000256" key="6">
    <source>
        <dbReference type="ARBA" id="ARBA00022692"/>
    </source>
</evidence>
<evidence type="ECO:0000256" key="10">
    <source>
        <dbReference type="PIRNR" id="PIRNR003097"/>
    </source>
</evidence>
<evidence type="ECO:0000256" key="5">
    <source>
        <dbReference type="ARBA" id="ARBA00022618"/>
    </source>
</evidence>
<evidence type="ECO:0000256" key="2">
    <source>
        <dbReference type="ARBA" id="ARBA00007379"/>
    </source>
</evidence>
<feature type="domain" description="ABC3 transporter permease C-terminal" evidence="12">
    <location>
        <begin position="181"/>
        <end position="300"/>
    </location>
</feature>
<evidence type="ECO:0000256" key="11">
    <source>
        <dbReference type="SAM" id="Phobius"/>
    </source>
</evidence>
<keyword evidence="9 10" id="KW-0131">Cell cycle</keyword>
<feature type="transmembrane region" description="Helical" evidence="11">
    <location>
        <begin position="272"/>
        <end position="295"/>
    </location>
</feature>
<comment type="caution">
    <text evidence="14">The sequence shown here is derived from an EMBL/GenBank/DDBJ whole genome shotgun (WGS) entry which is preliminary data.</text>
</comment>